<accession>A0ABQ8D9L7</accession>
<sequence>MHLMSKNRRRRSSGDGTVVGAQVMERRQREASVVERQGREAQIEDYVVSTGHRTAAVRAPFLHAVNYIVVAFSIEEAEPQMTKGKQDLGHPAVRSGPSRIEPGTN</sequence>
<keyword evidence="3" id="KW-1185">Reference proteome</keyword>
<gene>
    <name evidence="2" type="ORF">HID58_018324</name>
</gene>
<evidence type="ECO:0000313" key="3">
    <source>
        <dbReference type="Proteomes" id="UP000824890"/>
    </source>
</evidence>
<protein>
    <submittedName>
        <fullName evidence="2">Uncharacterized protein</fullName>
    </submittedName>
</protein>
<feature type="region of interest" description="Disordered" evidence="1">
    <location>
        <begin position="1"/>
        <end position="22"/>
    </location>
</feature>
<evidence type="ECO:0000256" key="1">
    <source>
        <dbReference type="SAM" id="MobiDB-lite"/>
    </source>
</evidence>
<dbReference type="EMBL" id="JAGKQM010000005">
    <property type="protein sequence ID" value="KAH0926068.1"/>
    <property type="molecule type" value="Genomic_DNA"/>
</dbReference>
<dbReference type="Proteomes" id="UP000824890">
    <property type="component" value="Unassembled WGS sequence"/>
</dbReference>
<feature type="compositionally biased region" description="Basic residues" evidence="1">
    <location>
        <begin position="1"/>
        <end position="11"/>
    </location>
</feature>
<proteinExistence type="predicted"/>
<evidence type="ECO:0000313" key="2">
    <source>
        <dbReference type="EMBL" id="KAH0926068.1"/>
    </source>
</evidence>
<organism evidence="2 3">
    <name type="scientific">Brassica napus</name>
    <name type="common">Rape</name>
    <dbReference type="NCBI Taxonomy" id="3708"/>
    <lineage>
        <taxon>Eukaryota</taxon>
        <taxon>Viridiplantae</taxon>
        <taxon>Streptophyta</taxon>
        <taxon>Embryophyta</taxon>
        <taxon>Tracheophyta</taxon>
        <taxon>Spermatophyta</taxon>
        <taxon>Magnoliopsida</taxon>
        <taxon>eudicotyledons</taxon>
        <taxon>Gunneridae</taxon>
        <taxon>Pentapetalae</taxon>
        <taxon>rosids</taxon>
        <taxon>malvids</taxon>
        <taxon>Brassicales</taxon>
        <taxon>Brassicaceae</taxon>
        <taxon>Brassiceae</taxon>
        <taxon>Brassica</taxon>
    </lineage>
</organism>
<feature type="region of interest" description="Disordered" evidence="1">
    <location>
        <begin position="81"/>
        <end position="105"/>
    </location>
</feature>
<name>A0ABQ8D9L7_BRANA</name>
<reference evidence="2 3" key="1">
    <citation type="submission" date="2021-05" db="EMBL/GenBank/DDBJ databases">
        <title>Genome Assembly of Synthetic Allotetraploid Brassica napus Reveals Homoeologous Exchanges between Subgenomes.</title>
        <authorList>
            <person name="Davis J.T."/>
        </authorList>
    </citation>
    <scope>NUCLEOTIDE SEQUENCE [LARGE SCALE GENOMIC DNA]</scope>
    <source>
        <strain evidence="3">cv. Da-Ae</strain>
        <tissue evidence="2">Seedling</tissue>
    </source>
</reference>
<comment type="caution">
    <text evidence="2">The sequence shown here is derived from an EMBL/GenBank/DDBJ whole genome shotgun (WGS) entry which is preliminary data.</text>
</comment>